<evidence type="ECO:0000256" key="7">
    <source>
        <dbReference type="SAM" id="MobiDB-lite"/>
    </source>
</evidence>
<dbReference type="InterPro" id="IPR031811">
    <property type="entry name" value="ALGX/ALGJ_SGNH-like"/>
</dbReference>
<feature type="chain" id="PRO_5022943828" description="AlgX/AlgJ SGNH hydrolase-like domain-containing protein" evidence="8">
    <location>
        <begin position="24"/>
        <end position="422"/>
    </location>
</feature>
<sequence length="422" mass="44367">MNKAGLTIAGVIAALAAAGGTLAQQETGQAAPKPPFQMTETQTPPAAAQSPEQPAMQQPATQQPAAQEAASDDQPAPEPEAPSTQETPAPEAAASPRQAASGSLYGCTGLESLDPAVLEGANGFFFTVKDDIAMQQVADPALVESISDLAKRLRQRGTVLVYAPVPSKSQAMPDDVPDSAWVYGYNETVNEEIYAQALSRLKAASVVVVDLQSALRKADPATPPFQKADPLWTPEGARLAAEAVAAEIKALPAYRKANLMTFKTTEQDEISRPSDLRTALQTHCSAPLPAVREKRFETTGQEAYAADRPFNVLGSDAPAPAVLVGSRFSAGGQSHFDGFLRQASGLDVANRASADAYPFQSIDAYLKSQEFQDHPPLFLIWEVPAGANLARFGPLPWLTLSANAAGDCSAEHATCGKSGADE</sequence>
<comment type="subcellular location">
    <subcellularLocation>
        <location evidence="1">Periplasm</location>
    </subcellularLocation>
</comment>
<accession>A0A5C4JUZ2</accession>
<evidence type="ECO:0000256" key="4">
    <source>
        <dbReference type="ARBA" id="ARBA00022729"/>
    </source>
</evidence>
<gene>
    <name evidence="10" type="ORF">FF124_04445</name>
</gene>
<dbReference type="RefSeq" id="WP_138747273.1">
    <property type="nucleotide sequence ID" value="NZ_VCLB01000002.1"/>
</dbReference>
<evidence type="ECO:0000259" key="9">
    <source>
        <dbReference type="Pfam" id="PF16822"/>
    </source>
</evidence>
<feature type="region of interest" description="Disordered" evidence="7">
    <location>
        <begin position="22"/>
        <end position="101"/>
    </location>
</feature>
<feature type="compositionally biased region" description="Low complexity" evidence="7">
    <location>
        <begin position="22"/>
        <end position="69"/>
    </location>
</feature>
<organism evidence="10 11">
    <name type="scientific">Martelella lutilitoris</name>
    <dbReference type="NCBI Taxonomy" id="2583532"/>
    <lineage>
        <taxon>Bacteria</taxon>
        <taxon>Pseudomonadati</taxon>
        <taxon>Pseudomonadota</taxon>
        <taxon>Alphaproteobacteria</taxon>
        <taxon>Hyphomicrobiales</taxon>
        <taxon>Aurantimonadaceae</taxon>
        <taxon>Martelella</taxon>
    </lineage>
</organism>
<dbReference type="EMBL" id="VCLB01000002">
    <property type="protein sequence ID" value="TNB49243.1"/>
    <property type="molecule type" value="Genomic_DNA"/>
</dbReference>
<name>A0A5C4JUZ2_9HYPH</name>
<dbReference type="OrthoDB" id="5657087at2"/>
<evidence type="ECO:0000256" key="6">
    <source>
        <dbReference type="ARBA" id="ARBA00022841"/>
    </source>
</evidence>
<keyword evidence="3" id="KW-0808">Transferase</keyword>
<keyword evidence="11" id="KW-1185">Reference proteome</keyword>
<protein>
    <recommendedName>
        <fullName evidence="9">AlgX/AlgJ SGNH hydrolase-like domain-containing protein</fullName>
    </recommendedName>
</protein>
<keyword evidence="5" id="KW-0574">Periplasm</keyword>
<dbReference type="UniPathway" id="UPA00286"/>
<comment type="pathway">
    <text evidence="2">Glycan biosynthesis; alginate biosynthesis.</text>
</comment>
<dbReference type="GO" id="GO:0016740">
    <property type="term" value="F:transferase activity"/>
    <property type="evidence" value="ECO:0007669"/>
    <property type="project" value="UniProtKB-KW"/>
</dbReference>
<evidence type="ECO:0000313" key="11">
    <source>
        <dbReference type="Proteomes" id="UP000307874"/>
    </source>
</evidence>
<evidence type="ECO:0000256" key="3">
    <source>
        <dbReference type="ARBA" id="ARBA00022679"/>
    </source>
</evidence>
<dbReference type="GO" id="GO:0042121">
    <property type="term" value="P:alginic acid biosynthetic process"/>
    <property type="evidence" value="ECO:0007669"/>
    <property type="project" value="UniProtKB-UniPathway"/>
</dbReference>
<evidence type="ECO:0000256" key="1">
    <source>
        <dbReference type="ARBA" id="ARBA00004418"/>
    </source>
</evidence>
<feature type="domain" description="AlgX/AlgJ SGNH hydrolase-like" evidence="9">
    <location>
        <begin position="117"/>
        <end position="384"/>
    </location>
</feature>
<comment type="caution">
    <text evidence="10">The sequence shown here is derived from an EMBL/GenBank/DDBJ whole genome shotgun (WGS) entry which is preliminary data.</text>
</comment>
<dbReference type="GO" id="GO:0042597">
    <property type="term" value="C:periplasmic space"/>
    <property type="evidence" value="ECO:0007669"/>
    <property type="project" value="UniProtKB-SubCell"/>
</dbReference>
<evidence type="ECO:0000256" key="5">
    <source>
        <dbReference type="ARBA" id="ARBA00022764"/>
    </source>
</evidence>
<feature type="compositionally biased region" description="Low complexity" evidence="7">
    <location>
        <begin position="88"/>
        <end position="101"/>
    </location>
</feature>
<evidence type="ECO:0000313" key="10">
    <source>
        <dbReference type="EMBL" id="TNB49243.1"/>
    </source>
</evidence>
<feature type="signal peptide" evidence="8">
    <location>
        <begin position="1"/>
        <end position="23"/>
    </location>
</feature>
<reference evidence="10 11" key="1">
    <citation type="submission" date="2019-05" db="EMBL/GenBank/DDBJ databases">
        <authorList>
            <person name="Lee S.D."/>
        </authorList>
    </citation>
    <scope>NUCLEOTIDE SEQUENCE [LARGE SCALE GENOMIC DNA]</scope>
    <source>
        <strain evidence="10 11">GH2-6</strain>
    </source>
</reference>
<keyword evidence="4 8" id="KW-0732">Signal</keyword>
<dbReference type="Proteomes" id="UP000307874">
    <property type="component" value="Unassembled WGS sequence"/>
</dbReference>
<dbReference type="AlphaFoldDB" id="A0A5C4JUZ2"/>
<reference evidence="10 11" key="2">
    <citation type="submission" date="2019-06" db="EMBL/GenBank/DDBJ databases">
        <title>Martelella lutilitoris sp. nov., isolated from a tidal mudflat.</title>
        <authorList>
            <person name="Kim Y.-J."/>
        </authorList>
    </citation>
    <scope>NUCLEOTIDE SEQUENCE [LARGE SCALE GENOMIC DNA]</scope>
    <source>
        <strain evidence="10 11">GH2-6</strain>
    </source>
</reference>
<evidence type="ECO:0000256" key="8">
    <source>
        <dbReference type="SAM" id="SignalP"/>
    </source>
</evidence>
<dbReference type="Pfam" id="PF16822">
    <property type="entry name" value="ALGX"/>
    <property type="match status" value="1"/>
</dbReference>
<keyword evidence="6" id="KW-0016">Alginate biosynthesis</keyword>
<proteinExistence type="predicted"/>
<evidence type="ECO:0000256" key="2">
    <source>
        <dbReference type="ARBA" id="ARBA00005182"/>
    </source>
</evidence>